<evidence type="ECO:0000256" key="1">
    <source>
        <dbReference type="ARBA" id="ARBA00000111"/>
    </source>
</evidence>
<dbReference type="SUPFAM" id="SSF53474">
    <property type="entry name" value="alpha/beta-Hydrolases"/>
    <property type="match status" value="1"/>
</dbReference>
<evidence type="ECO:0000256" key="8">
    <source>
        <dbReference type="RuleBase" id="RU004262"/>
    </source>
</evidence>
<comment type="caution">
    <text evidence="10">The sequence shown here is derived from an EMBL/GenBank/DDBJ whole genome shotgun (WGS) entry which is preliminary data.</text>
</comment>
<evidence type="ECO:0000256" key="7">
    <source>
        <dbReference type="ARBA" id="ARBA00023157"/>
    </source>
</evidence>
<dbReference type="PANTHER" id="PTHR11610">
    <property type="entry name" value="LIPASE"/>
    <property type="match status" value="1"/>
</dbReference>
<dbReference type="Gene3D" id="3.40.50.1820">
    <property type="entry name" value="alpha/beta hydrolase"/>
    <property type="match status" value="1"/>
</dbReference>
<evidence type="ECO:0000256" key="4">
    <source>
        <dbReference type="ARBA" id="ARBA00013179"/>
    </source>
</evidence>
<dbReference type="GO" id="GO:0016042">
    <property type="term" value="P:lipid catabolic process"/>
    <property type="evidence" value="ECO:0007669"/>
    <property type="project" value="TreeGrafter"/>
</dbReference>
<dbReference type="EMBL" id="QBLH01003157">
    <property type="protein sequence ID" value="TGZ44721.1"/>
    <property type="molecule type" value="Genomic_DNA"/>
</dbReference>
<dbReference type="AlphaFoldDB" id="A0A4S2K5Y2"/>
<keyword evidence="6" id="KW-0378">Hydrolase</keyword>
<dbReference type="EC" id="3.1.1.32" evidence="4"/>
<dbReference type="GO" id="GO:0017171">
    <property type="term" value="F:serine hydrolase activity"/>
    <property type="evidence" value="ECO:0007669"/>
    <property type="project" value="TreeGrafter"/>
</dbReference>
<evidence type="ECO:0000256" key="5">
    <source>
        <dbReference type="ARBA" id="ARBA00022525"/>
    </source>
</evidence>
<dbReference type="GO" id="GO:0005615">
    <property type="term" value="C:extracellular space"/>
    <property type="evidence" value="ECO:0007669"/>
    <property type="project" value="TreeGrafter"/>
</dbReference>
<name>A0A4S2K5Y2_9HYME</name>
<dbReference type="PANTHER" id="PTHR11610:SF37">
    <property type="entry name" value="GH01208P"/>
    <property type="match status" value="1"/>
</dbReference>
<sequence length="339" mass="37296">MAGITTANAAANALQKKPFITHRCGDGSDDCISRICVSARRYAQHDATPAGGRVSDQPDLDFASGVNLLYYKCNIEIPATIVYPITVPQTLLSVLDDNKRTIFYVYGYLQFPEDSNVQLMMEALCYGRTENVVLLDWSKYSNGTYDNVFRNAEKVGSLFARSIQLLVDSGLDVSKIYIVAHSLGAHIAGFVGKCNVFNIYRITALDPANPIFYLPGCYLTRNDAAWVDVIHTDMGIYGSPISTGTADYYVNGGTRPQPDCKLLGPALSQTDLCSHQKSVVLYAKSKRHPNITYVAKECPSYLHYILNTILNDCKQVGQIGIGYTATDIRGSFYLSTNSI</sequence>
<keyword evidence="5" id="KW-0964">Secreted</keyword>
<keyword evidence="7" id="KW-1015">Disulfide bond</keyword>
<dbReference type="STRING" id="300112.A0A4S2K5Y2"/>
<evidence type="ECO:0000256" key="6">
    <source>
        <dbReference type="ARBA" id="ARBA00022801"/>
    </source>
</evidence>
<dbReference type="InterPro" id="IPR000734">
    <property type="entry name" value="TAG_lipase"/>
</dbReference>
<comment type="similarity">
    <text evidence="3 8">Belongs to the AB hydrolase superfamily. Lipase family.</text>
</comment>
<comment type="subcellular location">
    <subcellularLocation>
        <location evidence="2">Secreted</location>
    </subcellularLocation>
</comment>
<keyword evidence="11" id="KW-1185">Reference proteome</keyword>
<dbReference type="InterPro" id="IPR013818">
    <property type="entry name" value="Lipase"/>
</dbReference>
<dbReference type="InterPro" id="IPR029058">
    <property type="entry name" value="AB_hydrolase_fold"/>
</dbReference>
<gene>
    <name evidence="10" type="ORF">DBV15_08364</name>
</gene>
<comment type="catalytic activity">
    <reaction evidence="1">
        <text>a 1,2-diacyl-sn-glycero-3-phosphocholine + H2O = a 2-acyl-sn-glycero-3-phosphocholine + a fatty acid + H(+)</text>
        <dbReference type="Rhea" id="RHEA:18689"/>
        <dbReference type="ChEBI" id="CHEBI:15377"/>
        <dbReference type="ChEBI" id="CHEBI:15378"/>
        <dbReference type="ChEBI" id="CHEBI:28868"/>
        <dbReference type="ChEBI" id="CHEBI:57643"/>
        <dbReference type="ChEBI" id="CHEBI:57875"/>
        <dbReference type="EC" id="3.1.1.32"/>
    </reaction>
</comment>
<reference evidence="10 11" key="1">
    <citation type="journal article" date="2019" name="Philos. Trans. R. Soc. Lond., B, Biol. Sci.">
        <title>Ant behaviour and brain gene expression of defending hosts depend on the ecological success of the intruding social parasite.</title>
        <authorList>
            <person name="Kaur R."/>
            <person name="Stoldt M."/>
            <person name="Jongepier E."/>
            <person name="Feldmeyer B."/>
            <person name="Menzel F."/>
            <person name="Bornberg-Bauer E."/>
            <person name="Foitzik S."/>
        </authorList>
    </citation>
    <scope>NUCLEOTIDE SEQUENCE [LARGE SCALE GENOMIC DNA]</scope>
    <source>
        <tissue evidence="10">Whole body</tissue>
    </source>
</reference>
<dbReference type="PRINTS" id="PR00821">
    <property type="entry name" value="TAGLIPASE"/>
</dbReference>
<evidence type="ECO:0000256" key="3">
    <source>
        <dbReference type="ARBA" id="ARBA00010701"/>
    </source>
</evidence>
<dbReference type="GO" id="GO:0008970">
    <property type="term" value="F:phospholipase A1 activity"/>
    <property type="evidence" value="ECO:0007669"/>
    <property type="project" value="UniProtKB-EC"/>
</dbReference>
<accession>A0A4S2K5Y2</accession>
<evidence type="ECO:0000313" key="11">
    <source>
        <dbReference type="Proteomes" id="UP000310200"/>
    </source>
</evidence>
<evidence type="ECO:0000313" key="10">
    <source>
        <dbReference type="EMBL" id="TGZ44721.1"/>
    </source>
</evidence>
<feature type="domain" description="Lipase" evidence="9">
    <location>
        <begin position="96"/>
        <end position="337"/>
    </location>
</feature>
<evidence type="ECO:0000259" key="9">
    <source>
        <dbReference type="Pfam" id="PF00151"/>
    </source>
</evidence>
<protein>
    <recommendedName>
        <fullName evidence="4">phospholipase A1</fullName>
        <ecNumber evidence="4">3.1.1.32</ecNumber>
    </recommendedName>
</protein>
<organism evidence="10 11">
    <name type="scientific">Temnothorax longispinosus</name>
    <dbReference type="NCBI Taxonomy" id="300112"/>
    <lineage>
        <taxon>Eukaryota</taxon>
        <taxon>Metazoa</taxon>
        <taxon>Ecdysozoa</taxon>
        <taxon>Arthropoda</taxon>
        <taxon>Hexapoda</taxon>
        <taxon>Insecta</taxon>
        <taxon>Pterygota</taxon>
        <taxon>Neoptera</taxon>
        <taxon>Endopterygota</taxon>
        <taxon>Hymenoptera</taxon>
        <taxon>Apocrita</taxon>
        <taxon>Aculeata</taxon>
        <taxon>Formicoidea</taxon>
        <taxon>Formicidae</taxon>
        <taxon>Myrmicinae</taxon>
        <taxon>Temnothorax</taxon>
    </lineage>
</organism>
<dbReference type="Proteomes" id="UP000310200">
    <property type="component" value="Unassembled WGS sequence"/>
</dbReference>
<proteinExistence type="inferred from homology"/>
<evidence type="ECO:0000256" key="2">
    <source>
        <dbReference type="ARBA" id="ARBA00004613"/>
    </source>
</evidence>
<dbReference type="Pfam" id="PF00151">
    <property type="entry name" value="Lipase"/>
    <property type="match status" value="1"/>
</dbReference>